<gene>
    <name evidence="1" type="ORF">FBD94_16710</name>
</gene>
<proteinExistence type="predicted"/>
<dbReference type="Gene3D" id="1.20.120.330">
    <property type="entry name" value="Nucleotidyltransferases domain 2"/>
    <property type="match status" value="1"/>
</dbReference>
<dbReference type="EMBL" id="SWDX01000006">
    <property type="protein sequence ID" value="TKC59172.1"/>
    <property type="molecule type" value="Genomic_DNA"/>
</dbReference>
<dbReference type="Proteomes" id="UP000309594">
    <property type="component" value="Unassembled WGS sequence"/>
</dbReference>
<dbReference type="RefSeq" id="WP_136881045.1">
    <property type="nucleotide sequence ID" value="NZ_SWDX01000006.1"/>
</dbReference>
<reference evidence="1 2" key="1">
    <citation type="submission" date="2019-04" db="EMBL/GenBank/DDBJ databases">
        <title>Pedobacter sp. RP-1-16 sp. nov., isolated from Arctic soil.</title>
        <authorList>
            <person name="Dahal R.H."/>
            <person name="Kim D.-U."/>
        </authorList>
    </citation>
    <scope>NUCLEOTIDE SEQUENCE [LARGE SCALE GENOMIC DNA]</scope>
    <source>
        <strain evidence="1 2">RP-1-16</strain>
    </source>
</reference>
<protein>
    <submittedName>
        <fullName evidence="1">Uncharacterized protein</fullName>
    </submittedName>
</protein>
<name>A0A4U1GD98_9SPHI</name>
<comment type="caution">
    <text evidence="1">The sequence shown here is derived from an EMBL/GenBank/DDBJ whole genome shotgun (WGS) entry which is preliminary data.</text>
</comment>
<organism evidence="1 2">
    <name type="scientific">Pedobacter hiemivivus</name>
    <dbReference type="NCBI Taxonomy" id="2530454"/>
    <lineage>
        <taxon>Bacteria</taxon>
        <taxon>Pseudomonadati</taxon>
        <taxon>Bacteroidota</taxon>
        <taxon>Sphingobacteriia</taxon>
        <taxon>Sphingobacteriales</taxon>
        <taxon>Sphingobacteriaceae</taxon>
        <taxon>Pedobacter</taxon>
    </lineage>
</organism>
<dbReference type="AlphaFoldDB" id="A0A4U1GD98"/>
<evidence type="ECO:0000313" key="1">
    <source>
        <dbReference type="EMBL" id="TKC59172.1"/>
    </source>
</evidence>
<sequence>MASITPRARVIEDSVHLEKNISTYLCLLLGIDLKTTKLFKSEAMSFDVKLNLLLELNYFDKLKREKFRRFSEIRNKFAHLADVITFTDCYERLGGIENHFKRWYPSAAIKKSGEDLNKEYYNLLKTDLFEDITDFTEYFDSTKKKELEVKEKAERYSLILKEMNKLAKTGTEQRRIFQYIKRRVQETMRNSFEY</sequence>
<accession>A0A4U1GD98</accession>
<evidence type="ECO:0000313" key="2">
    <source>
        <dbReference type="Proteomes" id="UP000309594"/>
    </source>
</evidence>
<dbReference type="SUPFAM" id="SSF158668">
    <property type="entry name" value="MtlR-like"/>
    <property type="match status" value="1"/>
</dbReference>
<dbReference type="InterPro" id="IPR038026">
    <property type="entry name" value="MtlR-like_sf"/>
</dbReference>